<dbReference type="Proteomes" id="UP000696485">
    <property type="component" value="Unassembled WGS sequence"/>
</dbReference>
<reference evidence="1" key="1">
    <citation type="journal article" date="2020" name="Fungal Divers.">
        <title>Resolving the Mortierellaceae phylogeny through synthesis of multi-gene phylogenetics and phylogenomics.</title>
        <authorList>
            <person name="Vandepol N."/>
            <person name="Liber J."/>
            <person name="Desiro A."/>
            <person name="Na H."/>
            <person name="Kennedy M."/>
            <person name="Barry K."/>
            <person name="Grigoriev I.V."/>
            <person name="Miller A.N."/>
            <person name="O'Donnell K."/>
            <person name="Stajich J.E."/>
            <person name="Bonito G."/>
        </authorList>
    </citation>
    <scope>NUCLEOTIDE SEQUENCE</scope>
    <source>
        <strain evidence="1">NVP1</strain>
    </source>
</reference>
<gene>
    <name evidence="1" type="ORF">BG006_004217</name>
</gene>
<dbReference type="AlphaFoldDB" id="A0A9P5SAE4"/>
<feature type="non-terminal residue" evidence="1">
    <location>
        <position position="144"/>
    </location>
</feature>
<dbReference type="EMBL" id="JAAAUY010002323">
    <property type="protein sequence ID" value="KAF9313166.1"/>
    <property type="molecule type" value="Genomic_DNA"/>
</dbReference>
<evidence type="ECO:0000313" key="2">
    <source>
        <dbReference type="Proteomes" id="UP000696485"/>
    </source>
</evidence>
<accession>A0A9P5SAE4</accession>
<comment type="caution">
    <text evidence="1">The sequence shown here is derived from an EMBL/GenBank/DDBJ whole genome shotgun (WGS) entry which is preliminary data.</text>
</comment>
<name>A0A9P5SAE4_9FUNG</name>
<sequence>KEPNIDIQPALDHLQNQGPNKDLNMSALTKKLCWLLGICSFMEPSDIEYINLAHKKFELTESQCILPTMTEYLHHIHDHEIMMPHSKNKMELYRPLIHDVRFPKKAVGSDMISNHIASITELLSPPETAKAHAIGPTKAIKKGA</sequence>
<organism evidence="1 2">
    <name type="scientific">Podila minutissima</name>
    <dbReference type="NCBI Taxonomy" id="64525"/>
    <lineage>
        <taxon>Eukaryota</taxon>
        <taxon>Fungi</taxon>
        <taxon>Fungi incertae sedis</taxon>
        <taxon>Mucoromycota</taxon>
        <taxon>Mortierellomycotina</taxon>
        <taxon>Mortierellomycetes</taxon>
        <taxon>Mortierellales</taxon>
        <taxon>Mortierellaceae</taxon>
        <taxon>Podila</taxon>
    </lineage>
</organism>
<protein>
    <submittedName>
        <fullName evidence="1">Uncharacterized protein</fullName>
    </submittedName>
</protein>
<keyword evidence="2" id="KW-1185">Reference proteome</keyword>
<proteinExistence type="predicted"/>
<evidence type="ECO:0000313" key="1">
    <source>
        <dbReference type="EMBL" id="KAF9313166.1"/>
    </source>
</evidence>